<comment type="caution">
    <text evidence="3">The sequence shown here is derived from an EMBL/GenBank/DDBJ whole genome shotgun (WGS) entry which is preliminary data.</text>
</comment>
<dbReference type="InterPro" id="IPR025007">
    <property type="entry name" value="DUF3899"/>
</dbReference>
<feature type="transmembrane region" description="Helical" evidence="1">
    <location>
        <begin position="49"/>
        <end position="70"/>
    </location>
</feature>
<feature type="transmembrane region" description="Helical" evidence="1">
    <location>
        <begin position="122"/>
        <end position="143"/>
    </location>
</feature>
<evidence type="ECO:0000259" key="2">
    <source>
        <dbReference type="Pfam" id="PF13038"/>
    </source>
</evidence>
<gene>
    <name evidence="3" type="ORF">BCF59_0372</name>
</gene>
<keyword evidence="4" id="KW-1185">Reference proteome</keyword>
<reference evidence="3 4" key="1">
    <citation type="submission" date="2019-03" db="EMBL/GenBank/DDBJ databases">
        <title>Genomic Encyclopedia of Archaeal and Bacterial Type Strains, Phase II (KMG-II): from individual species to whole genera.</title>
        <authorList>
            <person name="Goeker M."/>
        </authorList>
    </citation>
    <scope>NUCLEOTIDE SEQUENCE [LARGE SCALE GENOMIC DNA]</scope>
    <source>
        <strain evidence="3 4">ATCC 35214</strain>
    </source>
</reference>
<dbReference type="AlphaFoldDB" id="A0A4R7UD72"/>
<accession>A0A4R7UD72</accession>
<proteinExistence type="predicted"/>
<keyword evidence="1" id="KW-0812">Transmembrane</keyword>
<evidence type="ECO:0000256" key="1">
    <source>
        <dbReference type="SAM" id="Phobius"/>
    </source>
</evidence>
<dbReference type="Proteomes" id="UP000295757">
    <property type="component" value="Unassembled WGS sequence"/>
</dbReference>
<keyword evidence="1" id="KW-0472">Membrane</keyword>
<keyword evidence="1" id="KW-1133">Transmembrane helix</keyword>
<sequence length="144" mass="17403">MNKFNKSIFIQFKNKRFYLITLSYLLIFLLILLISFFSLKEINKIENSFSVAAFVTLAIIVLSLIFRFGFMEKTFIQFKNTKEISNEYNKQKKMIKMTYEEKKVYLERLKQKKKPKTKKPHFPFFFNLFLYLIISIIILILILV</sequence>
<dbReference type="Pfam" id="PF13038">
    <property type="entry name" value="DUF3899"/>
    <property type="match status" value="1"/>
</dbReference>
<evidence type="ECO:0000313" key="3">
    <source>
        <dbReference type="EMBL" id="TDV24407.1"/>
    </source>
</evidence>
<feature type="domain" description="DUF3899" evidence="2">
    <location>
        <begin position="47"/>
        <end position="139"/>
    </location>
</feature>
<dbReference type="EMBL" id="SOCN01000001">
    <property type="protein sequence ID" value="TDV24407.1"/>
    <property type="molecule type" value="Genomic_DNA"/>
</dbReference>
<evidence type="ECO:0000313" key="4">
    <source>
        <dbReference type="Proteomes" id="UP000295757"/>
    </source>
</evidence>
<feature type="transmembrane region" description="Helical" evidence="1">
    <location>
        <begin position="16"/>
        <end position="37"/>
    </location>
</feature>
<dbReference type="RefSeq" id="WP_134110669.1">
    <property type="nucleotide sequence ID" value="NZ_SOCN01000001.1"/>
</dbReference>
<name>A0A4R7UD72_9BACT</name>
<protein>
    <submittedName>
        <fullName evidence="3">Uncharacterized protein DUF3899</fullName>
    </submittedName>
</protein>
<organism evidence="3 4">
    <name type="scientific">Mycoplasmopsis mustelae</name>
    <dbReference type="NCBI Taxonomy" id="171289"/>
    <lineage>
        <taxon>Bacteria</taxon>
        <taxon>Bacillati</taxon>
        <taxon>Mycoplasmatota</taxon>
        <taxon>Mycoplasmoidales</taxon>
        <taxon>Metamycoplasmataceae</taxon>
        <taxon>Mycoplasmopsis</taxon>
    </lineage>
</organism>